<dbReference type="AlphaFoldDB" id="A0A2A6D1S8"/>
<keyword evidence="2" id="KW-1185">Reference proteome</keyword>
<sequence>MKKQLPVYRTQEVGFSMDYLPFSLEYTNYIHSIFVITTSTVLLFSNFLLLYVIFTTPTDHIGSYRFLLALFSVNDIAITLGYAALQPYIHMASTGFYIFPRHGGIMISGCQCYQIMLNISIQSTFAVPVDTLLCTLFIGTFYHMFLLLAFQFVYRYKTVTRGIGSSCTDYWSKCQWTTIGAVIYALYMAVYLMAVEIGMKPSDAARESMPTEIYATYGVNLSDPTAGFLVVAVRNVNDTTNDVDWNVESTISLALSVGLFGAVSFIIAYCIHQISMAIESSKTPVAPATRKAHREMFRALLMQTIVPCMCSYIPLSTILLVGSVTGIPLGTYGNALFITTAIFPTLNAVFVLYFVTKFRNAVVHTFKLPSAWAEAPVKL</sequence>
<accession>A0A2A6D1S8</accession>
<evidence type="ECO:0000313" key="2">
    <source>
        <dbReference type="Proteomes" id="UP000005239"/>
    </source>
</evidence>
<dbReference type="SUPFAM" id="SSF81321">
    <property type="entry name" value="Family A G protein-coupled receptor-like"/>
    <property type="match status" value="1"/>
</dbReference>
<dbReference type="Pfam" id="PF10326">
    <property type="entry name" value="7TM_GPCR_Str"/>
    <property type="match status" value="1"/>
</dbReference>
<dbReference type="Gene3D" id="1.20.1070.10">
    <property type="entry name" value="Rhodopsin 7-helix transmembrane proteins"/>
    <property type="match status" value="1"/>
</dbReference>
<dbReference type="EnsemblMetazoa" id="PPA04415.1">
    <property type="protein sequence ID" value="PPA04415.1"/>
    <property type="gene ID" value="WBGene00093969"/>
</dbReference>
<evidence type="ECO:0000313" key="1">
    <source>
        <dbReference type="EnsemblMetazoa" id="PPA04415.1"/>
    </source>
</evidence>
<dbReference type="PANTHER" id="PTHR22943">
    <property type="entry name" value="7-TRANSMEMBRANE DOMAIN RECEPTOR C.ELEGANS"/>
    <property type="match status" value="1"/>
</dbReference>
<dbReference type="PANTHER" id="PTHR22943:SF248">
    <property type="entry name" value="SEVEN TM RECEPTOR"/>
    <property type="match status" value="1"/>
</dbReference>
<name>A0A2A6D1S8_PRIPA</name>
<gene>
    <name evidence="1" type="primary">WBGene00093969</name>
</gene>
<accession>A0A8R1Y615</accession>
<reference evidence="2" key="1">
    <citation type="journal article" date="2008" name="Nat. Genet.">
        <title>The Pristionchus pacificus genome provides a unique perspective on nematode lifestyle and parasitism.</title>
        <authorList>
            <person name="Dieterich C."/>
            <person name="Clifton S.W."/>
            <person name="Schuster L.N."/>
            <person name="Chinwalla A."/>
            <person name="Delehaunty K."/>
            <person name="Dinkelacker I."/>
            <person name="Fulton L."/>
            <person name="Fulton R."/>
            <person name="Godfrey J."/>
            <person name="Minx P."/>
            <person name="Mitreva M."/>
            <person name="Roeseler W."/>
            <person name="Tian H."/>
            <person name="Witte H."/>
            <person name="Yang S.P."/>
            <person name="Wilson R.K."/>
            <person name="Sommer R.J."/>
        </authorList>
    </citation>
    <scope>NUCLEOTIDE SEQUENCE [LARGE SCALE GENOMIC DNA]</scope>
    <source>
        <strain evidence="2">PS312</strain>
    </source>
</reference>
<dbReference type="InterPro" id="IPR019428">
    <property type="entry name" value="7TM_GPCR_serpentine_rcpt_Str"/>
</dbReference>
<reference evidence="1" key="2">
    <citation type="submission" date="2022-06" db="UniProtKB">
        <authorList>
            <consortium name="EnsemblMetazoa"/>
        </authorList>
    </citation>
    <scope>IDENTIFICATION</scope>
    <source>
        <strain evidence="1">PS312</strain>
    </source>
</reference>
<protein>
    <submittedName>
        <fullName evidence="1">G protein-coupled receptor</fullName>
    </submittedName>
</protein>
<proteinExistence type="predicted"/>
<organism evidence="1 2">
    <name type="scientific">Pristionchus pacificus</name>
    <name type="common">Parasitic nematode worm</name>
    <dbReference type="NCBI Taxonomy" id="54126"/>
    <lineage>
        <taxon>Eukaryota</taxon>
        <taxon>Metazoa</taxon>
        <taxon>Ecdysozoa</taxon>
        <taxon>Nematoda</taxon>
        <taxon>Chromadorea</taxon>
        <taxon>Rhabditida</taxon>
        <taxon>Rhabditina</taxon>
        <taxon>Diplogasteromorpha</taxon>
        <taxon>Diplogasteroidea</taxon>
        <taxon>Neodiplogasteridae</taxon>
        <taxon>Pristionchus</taxon>
    </lineage>
</organism>
<dbReference type="Proteomes" id="UP000005239">
    <property type="component" value="Unassembled WGS sequence"/>
</dbReference>